<protein>
    <submittedName>
        <fullName evidence="1">Uncharacterized protein</fullName>
    </submittedName>
</protein>
<dbReference type="EMBL" id="JAIQ01000082">
    <property type="protein sequence ID" value="KLE00681.1"/>
    <property type="molecule type" value="Genomic_DNA"/>
</dbReference>
<dbReference type="AlphaFoldDB" id="A0A0G9K2I8"/>
<dbReference type="RefSeq" id="WP_046994654.1">
    <property type="nucleotide sequence ID" value="NZ_JAIQ01000082.1"/>
</dbReference>
<dbReference type="PATRIC" id="fig|1447256.3.peg.1013"/>
<accession>A0A0G9K2I8</accession>
<dbReference type="Proteomes" id="UP000035514">
    <property type="component" value="Unassembled WGS sequence"/>
</dbReference>
<comment type="caution">
    <text evidence="1">The sequence shown here is derived from an EMBL/GenBank/DDBJ whole genome shotgun (WGS) entry which is preliminary data.</text>
</comment>
<sequence length="196" mass="23375">MKLEYAGFRPIISQHGISFKRGKDDKFIYLPFAYEILNALNNDYDSTKNHSHSIKIEELNIEKILKIISSIYSKIDTELDEKVKSYIKHLDEEEKEVENRTTLSDIEKNIYLENLKLMRTYKIQRAKNKIFYYYCVWAIVEIIKKNKIRKIDLPFNEKFWHILKSIQSQLQSQNISSTIKVDELEGLKIKFTVNIF</sequence>
<proteinExistence type="predicted"/>
<evidence type="ECO:0000313" key="2">
    <source>
        <dbReference type="Proteomes" id="UP000035514"/>
    </source>
</evidence>
<evidence type="ECO:0000313" key="1">
    <source>
        <dbReference type="EMBL" id="KLE00681.1"/>
    </source>
</evidence>
<organism evidence="1 2">
    <name type="scientific">Aliarcobacter butzleri L348</name>
    <dbReference type="NCBI Taxonomy" id="1447256"/>
    <lineage>
        <taxon>Bacteria</taxon>
        <taxon>Pseudomonadati</taxon>
        <taxon>Campylobacterota</taxon>
        <taxon>Epsilonproteobacteria</taxon>
        <taxon>Campylobacterales</taxon>
        <taxon>Arcobacteraceae</taxon>
        <taxon>Aliarcobacter</taxon>
    </lineage>
</organism>
<gene>
    <name evidence="1" type="ORF">AA20_05210</name>
</gene>
<reference evidence="1 2" key="1">
    <citation type="submission" date="2014-01" db="EMBL/GenBank/DDBJ databases">
        <title>Development of a Comparative Genomic Fingerprinting Assay for High Resolution Genotyping of Arcobacter butzleri.</title>
        <authorList>
            <person name="Webb A.L."/>
            <person name="Inglis G.D."/>
            <person name="Kruczkiewicz P."/>
            <person name="Selinger L.B."/>
            <person name="Taboada E.N."/>
        </authorList>
    </citation>
    <scope>NUCLEOTIDE SEQUENCE [LARGE SCALE GENOMIC DNA]</scope>
    <source>
        <strain evidence="1 2">L348</strain>
    </source>
</reference>
<name>A0A0G9K2I8_9BACT</name>